<reference evidence="1" key="1">
    <citation type="submission" date="2015-09" db="EMBL/GenBank/DDBJ databases">
        <authorList>
            <person name="Zhao X."/>
        </authorList>
    </citation>
    <scope>NUCLEOTIDE SEQUENCE</scope>
</reference>
<organism evidence="1 2">
    <name type="scientific">Achromobacter phage phiAxp-2</name>
    <dbReference type="NCBI Taxonomy" id="1664246"/>
    <lineage>
        <taxon>Viruses</taxon>
        <taxon>Duplodnaviria</taxon>
        <taxon>Heunggongvirae</taxon>
        <taxon>Uroviricota</taxon>
        <taxon>Caudoviricetes</taxon>
        <taxon>Casjensviridae</taxon>
        <taxon>Fengtaivirus</taxon>
        <taxon>Fengtaivirus Axp2</taxon>
    </lineage>
</organism>
<name>A0A0K2FIE3_9CAUD</name>
<protein>
    <submittedName>
        <fullName evidence="1">Uncharacterized protein</fullName>
    </submittedName>
</protein>
<dbReference type="GeneID" id="26798939"/>
<evidence type="ECO:0000313" key="1">
    <source>
        <dbReference type="EMBL" id="ALA45414.1"/>
    </source>
</evidence>
<sequence length="199" mass="22042">MKEDDIFAEADIHFGAGKYNRAHVAAFANVIEAEGIKKGAAMSRSVYDDYARFLEDAANKHCQLCDGTGIFYGNVTVCPCTEETTNTLTLIRRLVKASQLHAPFVGADAGHAAHIEACQLALDLYRAEFMSPGARYWWHAESDSLFTTGSDAECERLCVDQVDELTQTTFRGLLKAQLEKRVSGKSDKQLEIPEEDDEL</sequence>
<dbReference type="EMBL" id="KT321316">
    <property type="protein sequence ID" value="ALA45414.1"/>
    <property type="molecule type" value="Genomic_DNA"/>
</dbReference>
<dbReference type="RefSeq" id="YP_009226474.1">
    <property type="nucleotide sequence ID" value="NC_029106.1"/>
</dbReference>
<accession>A0A0K2FIE3</accession>
<dbReference type="Proteomes" id="UP000201646">
    <property type="component" value="Segment"/>
</dbReference>
<keyword evidence="2" id="KW-1185">Reference proteome</keyword>
<gene>
    <name evidence="1" type="ORF">ADP64_000056</name>
</gene>
<proteinExistence type="predicted"/>
<evidence type="ECO:0000313" key="2">
    <source>
        <dbReference type="Proteomes" id="UP000201646"/>
    </source>
</evidence>
<dbReference type="KEGG" id="vg:26798939"/>